<gene>
    <name evidence="5" type="ORF">POM88_044451</name>
</gene>
<evidence type="ECO:0000256" key="4">
    <source>
        <dbReference type="ARBA" id="ARBA00023229"/>
    </source>
</evidence>
<proteinExistence type="inferred from homology"/>
<dbReference type="GO" id="GO:0080043">
    <property type="term" value="F:quercetin 3-O-glucosyltransferase activity"/>
    <property type="evidence" value="ECO:0007669"/>
    <property type="project" value="TreeGrafter"/>
</dbReference>
<dbReference type="EMBL" id="JAUIZM010000010">
    <property type="protein sequence ID" value="KAK1359977.1"/>
    <property type="molecule type" value="Genomic_DNA"/>
</dbReference>
<dbReference type="PANTHER" id="PTHR11926:SF1412">
    <property type="entry name" value="UDP-GLYCOSYLTRANSFERASE 83A1-LIKE"/>
    <property type="match status" value="1"/>
</dbReference>
<comment type="similarity">
    <text evidence="2">Belongs to the UDP-glycosyltransferase family.</text>
</comment>
<evidence type="ECO:0000256" key="1">
    <source>
        <dbReference type="ARBA" id="ARBA00004721"/>
    </source>
</evidence>
<dbReference type="CDD" id="cd03784">
    <property type="entry name" value="GT1_Gtf-like"/>
    <property type="match status" value="1"/>
</dbReference>
<keyword evidence="3" id="KW-0808">Transferase</keyword>
<comment type="caution">
    <text evidence="5">The sequence shown here is derived from an EMBL/GenBank/DDBJ whole genome shotgun (WGS) entry which is preliminary data.</text>
</comment>
<name>A0AAD8H2U2_9APIA</name>
<sequence length="454" mass="51077">MGIPHILAIPYPVQGHVIPLMELSLQLVKHGFKVTFVNTEFIHKRVLSALSKEDNVGELINLVSIPDGMEPWEDRSDLGKLSEDIFRVMPGELEKLVKDIKRTDDNEITCIIADENMGWALAVAERLKIKSVAFWPASAALLALIFSIPNLIQDGVLDSDGTILRSETITLTSKMPAMNPNQFSWASLGNSNTERIIFNLLGETNRTVKLADRIICNTSYELEPAALDFFPEILPIGPLLADHQLGKSSGYFWPADTSCLTWLDQQPDQSVIYVAFGSFTIFDQKQFGELALGLEVTKRPFLWVVRPDTMDEKSEVFLKVVIARIGKRGRMVGWTPQQAVLNHPSVGCFLSHCGWNSTMEGVSNGVPFLCWPYFADQFLNQTYICDVWKVGLGLDKDETGIITRGEIMKKVEKLLNDKVFKERALIHQEMVISGTQYNGCSNKNMINFIEWMEM</sequence>
<dbReference type="SUPFAM" id="SSF53756">
    <property type="entry name" value="UDP-Glycosyltransferase/glycogen phosphorylase"/>
    <property type="match status" value="1"/>
</dbReference>
<evidence type="ECO:0000256" key="3">
    <source>
        <dbReference type="ARBA" id="ARBA00022679"/>
    </source>
</evidence>
<organism evidence="5 6">
    <name type="scientific">Heracleum sosnowskyi</name>
    <dbReference type="NCBI Taxonomy" id="360622"/>
    <lineage>
        <taxon>Eukaryota</taxon>
        <taxon>Viridiplantae</taxon>
        <taxon>Streptophyta</taxon>
        <taxon>Embryophyta</taxon>
        <taxon>Tracheophyta</taxon>
        <taxon>Spermatophyta</taxon>
        <taxon>Magnoliopsida</taxon>
        <taxon>eudicotyledons</taxon>
        <taxon>Gunneridae</taxon>
        <taxon>Pentapetalae</taxon>
        <taxon>asterids</taxon>
        <taxon>campanulids</taxon>
        <taxon>Apiales</taxon>
        <taxon>Apiaceae</taxon>
        <taxon>Apioideae</taxon>
        <taxon>apioid superclade</taxon>
        <taxon>Tordylieae</taxon>
        <taxon>Tordyliinae</taxon>
        <taxon>Heracleum</taxon>
    </lineage>
</organism>
<dbReference type="Pfam" id="PF00201">
    <property type="entry name" value="UDPGT"/>
    <property type="match status" value="1"/>
</dbReference>
<comment type="pathway">
    <text evidence="1">Secondary metabolite biosynthesis; terpenoid biosynthesis.</text>
</comment>
<dbReference type="PANTHER" id="PTHR11926">
    <property type="entry name" value="GLUCOSYL/GLUCURONOSYL TRANSFERASES"/>
    <property type="match status" value="1"/>
</dbReference>
<dbReference type="FunFam" id="3.40.50.2000:FF:000061">
    <property type="entry name" value="UDP-glycosyltransferase 83A1"/>
    <property type="match status" value="1"/>
</dbReference>
<keyword evidence="4" id="KW-0414">Isoprene biosynthesis</keyword>
<evidence type="ECO:0000313" key="5">
    <source>
        <dbReference type="EMBL" id="KAK1359977.1"/>
    </source>
</evidence>
<evidence type="ECO:0000313" key="6">
    <source>
        <dbReference type="Proteomes" id="UP001237642"/>
    </source>
</evidence>
<dbReference type="FunFam" id="3.40.50.2000:FF:000108">
    <property type="entry name" value="UDP-glycosyltransferase 83A1"/>
    <property type="match status" value="1"/>
</dbReference>
<reference evidence="5" key="1">
    <citation type="submission" date="2023-02" db="EMBL/GenBank/DDBJ databases">
        <title>Genome of toxic invasive species Heracleum sosnowskyi carries increased number of genes despite the absence of recent whole-genome duplications.</title>
        <authorList>
            <person name="Schelkunov M."/>
            <person name="Shtratnikova V."/>
            <person name="Makarenko M."/>
            <person name="Klepikova A."/>
            <person name="Omelchenko D."/>
            <person name="Novikova G."/>
            <person name="Obukhova E."/>
            <person name="Bogdanov V."/>
            <person name="Penin A."/>
            <person name="Logacheva M."/>
        </authorList>
    </citation>
    <scope>NUCLEOTIDE SEQUENCE</scope>
    <source>
        <strain evidence="5">Hsosn_3</strain>
        <tissue evidence="5">Leaf</tissue>
    </source>
</reference>
<reference evidence="5" key="2">
    <citation type="submission" date="2023-05" db="EMBL/GenBank/DDBJ databases">
        <authorList>
            <person name="Schelkunov M.I."/>
        </authorList>
    </citation>
    <scope>NUCLEOTIDE SEQUENCE</scope>
    <source>
        <strain evidence="5">Hsosn_3</strain>
        <tissue evidence="5">Leaf</tissue>
    </source>
</reference>
<dbReference type="Proteomes" id="UP001237642">
    <property type="component" value="Unassembled WGS sequence"/>
</dbReference>
<keyword evidence="6" id="KW-1185">Reference proteome</keyword>
<dbReference type="PROSITE" id="PS00018">
    <property type="entry name" value="EF_HAND_1"/>
    <property type="match status" value="1"/>
</dbReference>
<dbReference type="GO" id="GO:0008299">
    <property type="term" value="P:isoprenoid biosynthetic process"/>
    <property type="evidence" value="ECO:0007669"/>
    <property type="project" value="UniProtKB-KW"/>
</dbReference>
<dbReference type="InterPro" id="IPR002213">
    <property type="entry name" value="UDP_glucos_trans"/>
</dbReference>
<dbReference type="AlphaFoldDB" id="A0AAD8H2U2"/>
<protein>
    <submittedName>
        <fullName evidence="5">UDP-glycosyltransferase 83A1</fullName>
    </submittedName>
</protein>
<dbReference type="GO" id="GO:0080044">
    <property type="term" value="F:quercetin 7-O-glucosyltransferase activity"/>
    <property type="evidence" value="ECO:0007669"/>
    <property type="project" value="TreeGrafter"/>
</dbReference>
<accession>A0AAD8H2U2</accession>
<evidence type="ECO:0000256" key="2">
    <source>
        <dbReference type="ARBA" id="ARBA00009995"/>
    </source>
</evidence>
<dbReference type="InterPro" id="IPR018247">
    <property type="entry name" value="EF_Hand_1_Ca_BS"/>
</dbReference>
<dbReference type="Gene3D" id="3.40.50.2000">
    <property type="entry name" value="Glycogen Phosphorylase B"/>
    <property type="match status" value="2"/>
</dbReference>